<feature type="region of interest" description="Disordered" evidence="1">
    <location>
        <begin position="69"/>
        <end position="200"/>
    </location>
</feature>
<proteinExistence type="predicted"/>
<protein>
    <submittedName>
        <fullName evidence="2">Uncharacterized protein</fullName>
    </submittedName>
</protein>
<keyword evidence="3" id="KW-1185">Reference proteome</keyword>
<feature type="compositionally biased region" description="Polar residues" evidence="1">
    <location>
        <begin position="174"/>
        <end position="200"/>
    </location>
</feature>
<comment type="caution">
    <text evidence="2">The sequence shown here is derived from an EMBL/GenBank/DDBJ whole genome shotgun (WGS) entry which is preliminary data.</text>
</comment>
<evidence type="ECO:0000313" key="2">
    <source>
        <dbReference type="EMBL" id="CAH7668348.1"/>
    </source>
</evidence>
<dbReference type="EMBL" id="CALTRL010000495">
    <property type="protein sequence ID" value="CAH7668348.1"/>
    <property type="molecule type" value="Genomic_DNA"/>
</dbReference>
<accession>A0AAV0AKA4</accession>
<name>A0AAV0AKA4_PHAPC</name>
<feature type="compositionally biased region" description="Polar residues" evidence="1">
    <location>
        <begin position="132"/>
        <end position="143"/>
    </location>
</feature>
<reference evidence="2" key="1">
    <citation type="submission" date="2022-06" db="EMBL/GenBank/DDBJ databases">
        <authorList>
            <consortium name="SYNGENTA / RWTH Aachen University"/>
        </authorList>
    </citation>
    <scope>NUCLEOTIDE SEQUENCE</scope>
</reference>
<evidence type="ECO:0000313" key="3">
    <source>
        <dbReference type="Proteomes" id="UP001153365"/>
    </source>
</evidence>
<sequence>MFAGIDSESVFSVESSPRLCRSKSAVVPATRSSSSKHHEGHHRHRSNACNFDIHNPFIDPKEIARRESMREEEFGWSGSAAGIRGRDDRQIERDAEYERQMEERRRLRHERKLARQQRKHDHGREKLPTPSPGKTRSSNSNDPPSYEKVKASTSKAHRRPVFAPTEQDLEHINSQEVSPTNTSHIKPQKANGTTTAVSNKAENLNRGKSLRDKFGAALGRWNSISRSKSMVRSKSVGALDATHTYKPEDQQLHFPQVEPRKEGIIRRLSRKITIEDQERRRKEREMVYAGKKNSIAFALNSCVLFKKS</sequence>
<dbReference type="Proteomes" id="UP001153365">
    <property type="component" value="Unassembled WGS sequence"/>
</dbReference>
<organism evidence="2 3">
    <name type="scientific">Phakopsora pachyrhizi</name>
    <name type="common">Asian soybean rust disease fungus</name>
    <dbReference type="NCBI Taxonomy" id="170000"/>
    <lineage>
        <taxon>Eukaryota</taxon>
        <taxon>Fungi</taxon>
        <taxon>Dikarya</taxon>
        <taxon>Basidiomycota</taxon>
        <taxon>Pucciniomycotina</taxon>
        <taxon>Pucciniomycetes</taxon>
        <taxon>Pucciniales</taxon>
        <taxon>Phakopsoraceae</taxon>
        <taxon>Phakopsora</taxon>
    </lineage>
</organism>
<gene>
    <name evidence="2" type="ORF">PPACK8108_LOCUS2846</name>
</gene>
<feature type="compositionally biased region" description="Basic residues" evidence="1">
    <location>
        <begin position="106"/>
        <end position="121"/>
    </location>
</feature>
<feature type="compositionally biased region" description="Basic residues" evidence="1">
    <location>
        <begin position="34"/>
        <end position="46"/>
    </location>
</feature>
<evidence type="ECO:0000256" key="1">
    <source>
        <dbReference type="SAM" id="MobiDB-lite"/>
    </source>
</evidence>
<dbReference type="AlphaFoldDB" id="A0AAV0AKA4"/>
<feature type="region of interest" description="Disordered" evidence="1">
    <location>
        <begin position="1"/>
        <end position="53"/>
    </location>
</feature>
<feature type="compositionally biased region" description="Basic and acidic residues" evidence="1">
    <location>
        <begin position="84"/>
        <end position="105"/>
    </location>
</feature>